<evidence type="ECO:0000256" key="5">
    <source>
        <dbReference type="PROSITE-ProRule" id="PRU00339"/>
    </source>
</evidence>
<comment type="caution">
    <text evidence="7">The sequence shown here is derived from an EMBL/GenBank/DDBJ whole genome shotgun (WGS) entry which is preliminary data.</text>
</comment>
<evidence type="ECO:0000313" key="7">
    <source>
        <dbReference type="EMBL" id="MBS0029915.1"/>
    </source>
</evidence>
<dbReference type="PROSITE" id="PS50005">
    <property type="entry name" value="TPR"/>
    <property type="match status" value="1"/>
</dbReference>
<evidence type="ECO:0000256" key="4">
    <source>
        <dbReference type="ARBA" id="ARBA00022803"/>
    </source>
</evidence>
<feature type="repeat" description="TPR" evidence="5">
    <location>
        <begin position="342"/>
        <end position="375"/>
    </location>
</feature>
<dbReference type="Proteomes" id="UP000676386">
    <property type="component" value="Unassembled WGS sequence"/>
</dbReference>
<dbReference type="SUPFAM" id="SSF48452">
    <property type="entry name" value="TPR-like"/>
    <property type="match status" value="1"/>
</dbReference>
<evidence type="ECO:0000256" key="1">
    <source>
        <dbReference type="ARBA" id="ARBA00005622"/>
    </source>
</evidence>
<dbReference type="Pfam" id="PF00756">
    <property type="entry name" value="Esterase"/>
    <property type="match status" value="1"/>
</dbReference>
<gene>
    <name evidence="7" type="ORF">KE626_21505</name>
</gene>
<keyword evidence="3" id="KW-0378">Hydrolase</keyword>
<dbReference type="Gene3D" id="3.40.50.1820">
    <property type="entry name" value="alpha/beta hydrolase"/>
    <property type="match status" value="1"/>
</dbReference>
<keyword evidence="8" id="KW-1185">Reference proteome</keyword>
<dbReference type="InterPro" id="IPR052558">
    <property type="entry name" value="Siderophore_Hydrolase_D"/>
</dbReference>
<feature type="chain" id="PRO_5045679400" evidence="6">
    <location>
        <begin position="26"/>
        <end position="391"/>
    </location>
</feature>
<feature type="signal peptide" evidence="6">
    <location>
        <begin position="1"/>
        <end position="25"/>
    </location>
</feature>
<keyword evidence="6" id="KW-0732">Signal</keyword>
<name>A0ABS5J3X8_9BACT</name>
<dbReference type="InterPro" id="IPR019734">
    <property type="entry name" value="TPR_rpt"/>
</dbReference>
<dbReference type="InterPro" id="IPR000801">
    <property type="entry name" value="Esterase-like"/>
</dbReference>
<keyword evidence="4 5" id="KW-0802">TPR repeat</keyword>
<dbReference type="PROSITE" id="PS50293">
    <property type="entry name" value="TPR_REGION"/>
    <property type="match status" value="1"/>
</dbReference>
<organism evidence="7 8">
    <name type="scientific">Chitinophaga hostae</name>
    <dbReference type="NCBI Taxonomy" id="2831022"/>
    <lineage>
        <taxon>Bacteria</taxon>
        <taxon>Pseudomonadati</taxon>
        <taxon>Bacteroidota</taxon>
        <taxon>Chitinophagia</taxon>
        <taxon>Chitinophagales</taxon>
        <taxon>Chitinophagaceae</taxon>
        <taxon>Chitinophaga</taxon>
    </lineage>
</organism>
<comment type="similarity">
    <text evidence="1">Belongs to the esterase D family.</text>
</comment>
<dbReference type="SUPFAM" id="SSF53474">
    <property type="entry name" value="alpha/beta-Hydrolases"/>
    <property type="match status" value="1"/>
</dbReference>
<dbReference type="InterPro" id="IPR011990">
    <property type="entry name" value="TPR-like_helical_dom_sf"/>
</dbReference>
<evidence type="ECO:0000256" key="2">
    <source>
        <dbReference type="ARBA" id="ARBA00022737"/>
    </source>
</evidence>
<dbReference type="RefSeq" id="WP_211975029.1">
    <property type="nucleotide sequence ID" value="NZ_CBFHAM010000023.1"/>
</dbReference>
<protein>
    <submittedName>
        <fullName evidence="7">Tetratricopeptide repeat protein</fullName>
    </submittedName>
</protein>
<accession>A0ABS5J3X8</accession>
<proteinExistence type="inferred from homology"/>
<dbReference type="PANTHER" id="PTHR40841">
    <property type="entry name" value="SIDEROPHORE TRIACETYLFUSARININE C ESTERASE"/>
    <property type="match status" value="1"/>
</dbReference>
<dbReference type="SMART" id="SM00028">
    <property type="entry name" value="TPR"/>
    <property type="match status" value="2"/>
</dbReference>
<dbReference type="EMBL" id="JAGTXB010000011">
    <property type="protein sequence ID" value="MBS0029915.1"/>
    <property type="molecule type" value="Genomic_DNA"/>
</dbReference>
<dbReference type="InterPro" id="IPR029058">
    <property type="entry name" value="AB_hydrolase_fold"/>
</dbReference>
<dbReference type="Pfam" id="PF07719">
    <property type="entry name" value="TPR_2"/>
    <property type="match status" value="1"/>
</dbReference>
<sequence length="391" mass="44580">MKRTYIAVTIAVIVCFIIPSAFSQANDSIPPTHQSHVRIFSKVLQENRMLWISTPVGYNDSGEAYPVLYLLDGEVHFKYTDALVEYLVNRGRMPPVIIVGIVNTDRRRDFTPIHSLVINDKIDSSLATTGGGGKFLEFLQTELAPYIDHHYRTHPFRILAGASLGGLFAVYCKITAPSLFQASIIMSPAFYGGNNKILSDVTPFLQKNQDLKMRMFLALGDEKPDKIDSLLLQLKNAAGPELKWDFKSYPDEDHFSMPLKAMYDGLRFIYANWHVDFDQSTTISDYTSIVTHFKKLSTEFGYDIKPNEDFVNSCGYKQLELKNFDTALDIFRHNISNYPRSANVYDSMGEACLVKGDKEAAIRYYRKAVELDPYNEERRETLKKLENNVQK</sequence>
<evidence type="ECO:0000256" key="6">
    <source>
        <dbReference type="SAM" id="SignalP"/>
    </source>
</evidence>
<dbReference type="InterPro" id="IPR013105">
    <property type="entry name" value="TPR_2"/>
</dbReference>
<evidence type="ECO:0000313" key="8">
    <source>
        <dbReference type="Proteomes" id="UP000676386"/>
    </source>
</evidence>
<evidence type="ECO:0000256" key="3">
    <source>
        <dbReference type="ARBA" id="ARBA00022801"/>
    </source>
</evidence>
<keyword evidence="2" id="KW-0677">Repeat</keyword>
<dbReference type="PANTHER" id="PTHR40841:SF2">
    <property type="entry name" value="SIDEROPHORE-DEGRADING ESTERASE (EUROFUNG)"/>
    <property type="match status" value="1"/>
</dbReference>
<reference evidence="7 8" key="1">
    <citation type="submission" date="2021-04" db="EMBL/GenBank/DDBJ databases">
        <title>Chitinophaga sp. nov., isolated from the rhizosphere soil.</title>
        <authorList>
            <person name="He S."/>
        </authorList>
    </citation>
    <scope>NUCLEOTIDE SEQUENCE [LARGE SCALE GENOMIC DNA]</scope>
    <source>
        <strain evidence="7 8">2R12</strain>
    </source>
</reference>